<dbReference type="PANTHER" id="PTHR11579">
    <property type="entry name" value="PROTEIN-L-ISOASPARTATE O-METHYLTRANSFERASE"/>
    <property type="match status" value="1"/>
</dbReference>
<gene>
    <name evidence="10" type="ORF">I8J34_09905</name>
</gene>
<evidence type="ECO:0000256" key="7">
    <source>
        <dbReference type="ARBA" id="ARBA00022679"/>
    </source>
</evidence>
<comment type="similarity">
    <text evidence="2">Belongs to the methyltransferase superfamily. L-isoaspartyl/D-aspartyl protein methyltransferase family.</text>
</comment>
<keyword evidence="11" id="KW-1185">Reference proteome</keyword>
<dbReference type="NCBIfam" id="TIGR00080">
    <property type="entry name" value="pimt"/>
    <property type="match status" value="1"/>
</dbReference>
<evidence type="ECO:0000256" key="8">
    <source>
        <dbReference type="ARBA" id="ARBA00022691"/>
    </source>
</evidence>
<dbReference type="EMBL" id="JAEKFT010000009">
    <property type="protein sequence ID" value="MBT0961485.1"/>
    <property type="molecule type" value="Genomic_DNA"/>
</dbReference>
<keyword evidence="8" id="KW-0949">S-adenosyl-L-methionine</keyword>
<evidence type="ECO:0000313" key="11">
    <source>
        <dbReference type="Proteomes" id="UP000694660"/>
    </source>
</evidence>
<dbReference type="GO" id="GO:0004719">
    <property type="term" value="F:protein-L-isoaspartate (D-aspartate) O-methyltransferase activity"/>
    <property type="evidence" value="ECO:0007669"/>
    <property type="project" value="UniProtKB-UniRule"/>
</dbReference>
<dbReference type="PROSITE" id="PS01279">
    <property type="entry name" value="PCMT"/>
    <property type="match status" value="1"/>
</dbReference>
<keyword evidence="6 10" id="KW-0489">Methyltransferase</keyword>
<dbReference type="GO" id="GO:0005737">
    <property type="term" value="C:cytoplasm"/>
    <property type="evidence" value="ECO:0007669"/>
    <property type="project" value="UniProtKB-SubCell"/>
</dbReference>
<dbReference type="GO" id="GO:0032259">
    <property type="term" value="P:methylation"/>
    <property type="evidence" value="ECO:0007669"/>
    <property type="project" value="UniProtKB-KW"/>
</dbReference>
<evidence type="ECO:0000256" key="3">
    <source>
        <dbReference type="ARBA" id="ARBA00011890"/>
    </source>
</evidence>
<accession>A0A944D7I4</accession>
<dbReference type="Pfam" id="PF01135">
    <property type="entry name" value="PCMT"/>
    <property type="match status" value="1"/>
</dbReference>
<evidence type="ECO:0000256" key="1">
    <source>
        <dbReference type="ARBA" id="ARBA00004496"/>
    </source>
</evidence>
<evidence type="ECO:0000256" key="4">
    <source>
        <dbReference type="ARBA" id="ARBA00013346"/>
    </source>
</evidence>
<dbReference type="InterPro" id="IPR029063">
    <property type="entry name" value="SAM-dependent_MTases_sf"/>
</dbReference>
<dbReference type="EC" id="2.1.1.77" evidence="3 9"/>
<comment type="subcellular location">
    <subcellularLocation>
        <location evidence="1">Cytoplasm</location>
    </subcellularLocation>
</comment>
<dbReference type="AlphaFoldDB" id="A0A944D7I4"/>
<name>A0A944D7I4_DENI1</name>
<evidence type="ECO:0000256" key="6">
    <source>
        <dbReference type="ARBA" id="ARBA00022603"/>
    </source>
</evidence>
<dbReference type="CDD" id="cd02440">
    <property type="entry name" value="AdoMet_MTases"/>
    <property type="match status" value="1"/>
</dbReference>
<proteinExistence type="inferred from homology"/>
<comment type="caution">
    <text evidence="10">The sequence shown here is derived from an EMBL/GenBank/DDBJ whole genome shotgun (WGS) entry which is preliminary data.</text>
</comment>
<dbReference type="Gene3D" id="3.40.50.150">
    <property type="entry name" value="Vaccinia Virus protein VP39"/>
    <property type="match status" value="1"/>
</dbReference>
<dbReference type="FunFam" id="3.40.50.150:FF:000010">
    <property type="entry name" value="Protein-L-isoaspartate O-methyltransferase"/>
    <property type="match status" value="1"/>
</dbReference>
<evidence type="ECO:0000256" key="5">
    <source>
        <dbReference type="ARBA" id="ARBA00022490"/>
    </source>
</evidence>
<dbReference type="GO" id="GO:0030091">
    <property type="term" value="P:protein repair"/>
    <property type="evidence" value="ECO:0007669"/>
    <property type="project" value="UniProtKB-UniRule"/>
</dbReference>
<dbReference type="InterPro" id="IPR000682">
    <property type="entry name" value="PCMT"/>
</dbReference>
<organism evidence="10 11">
    <name type="scientific">Denitromonas iodatirespirans</name>
    <dbReference type="NCBI Taxonomy" id="2795389"/>
    <lineage>
        <taxon>Bacteria</taxon>
        <taxon>Pseudomonadati</taxon>
        <taxon>Pseudomonadota</taxon>
        <taxon>Betaproteobacteria</taxon>
        <taxon>Rhodocyclales</taxon>
        <taxon>Zoogloeaceae</taxon>
        <taxon>Denitromonas</taxon>
    </lineage>
</organism>
<keyword evidence="5" id="KW-0963">Cytoplasm</keyword>
<evidence type="ECO:0000313" key="10">
    <source>
        <dbReference type="EMBL" id="MBT0961485.1"/>
    </source>
</evidence>
<dbReference type="PANTHER" id="PTHR11579:SF0">
    <property type="entry name" value="PROTEIN-L-ISOASPARTATE(D-ASPARTATE) O-METHYLTRANSFERASE"/>
    <property type="match status" value="1"/>
</dbReference>
<evidence type="ECO:0000256" key="9">
    <source>
        <dbReference type="NCBIfam" id="TIGR00080"/>
    </source>
</evidence>
<keyword evidence="7 10" id="KW-0808">Transferase</keyword>
<evidence type="ECO:0000256" key="2">
    <source>
        <dbReference type="ARBA" id="ARBA00005369"/>
    </source>
</evidence>
<dbReference type="NCBIfam" id="NF001453">
    <property type="entry name" value="PRK00312.1"/>
    <property type="match status" value="1"/>
</dbReference>
<sequence>MAGMIGVRSPAQNLALAARARARMVDRVREMGIRDEKVLNALLQVPRHVFVEEALASRAYEDTALPLGFQQTISQPFIVARMAEILRDGREMGKTLEIGAGCGYQAAVLSHLCTDVYAVERIRPLLDRARVNLRHLRLPNVRLKYADGMLGLPEAAPFDTIISAAAAADGVPEAIKAQLAPDGRALVPVGGRQQYLILVERQGRQFRETRLDAVRFVPLLGGTE</sequence>
<protein>
    <recommendedName>
        <fullName evidence="4 9">Protein-L-isoaspartate O-methyltransferase</fullName>
        <ecNumber evidence="3 9">2.1.1.77</ecNumber>
    </recommendedName>
</protein>
<dbReference type="Proteomes" id="UP000694660">
    <property type="component" value="Unassembled WGS sequence"/>
</dbReference>
<reference evidence="11" key="1">
    <citation type="journal article" date="2022" name="ISME J.">
        <title>Genetic and phylogenetic analysis of dissimilatory iodate-reducing bacteria identifies potential niches across the world's oceans.</title>
        <authorList>
            <person name="Reyes-Umana V."/>
            <person name="Henning Z."/>
            <person name="Lee K."/>
            <person name="Barnum T.P."/>
            <person name="Coates J.D."/>
        </authorList>
    </citation>
    <scope>NUCLEOTIDE SEQUENCE [LARGE SCALE GENOMIC DNA]</scope>
    <source>
        <strain evidence="11">IR12</strain>
    </source>
</reference>
<dbReference type="SUPFAM" id="SSF53335">
    <property type="entry name" value="S-adenosyl-L-methionine-dependent methyltransferases"/>
    <property type="match status" value="1"/>
</dbReference>